<dbReference type="Proteomes" id="UP000052023">
    <property type="component" value="Unassembled WGS sequence"/>
</dbReference>
<reference evidence="2 3" key="1">
    <citation type="submission" date="2014-03" db="EMBL/GenBank/DDBJ databases">
        <title>Bradyrhizobium valentinum sp. nov., isolated from effective nodules of Lupinus mariae-josephae, a lupine endemic of basic-lime soils in Eastern Spain.</title>
        <authorList>
            <person name="Duran D."/>
            <person name="Rey L."/>
            <person name="Navarro A."/>
            <person name="Busquets A."/>
            <person name="Imperial J."/>
            <person name="Ruiz-Argueso T."/>
        </authorList>
    </citation>
    <scope>NUCLEOTIDE SEQUENCE [LARGE SCALE GENOMIC DNA]</scope>
    <source>
        <strain evidence="2 3">Ro19</strain>
    </source>
</reference>
<evidence type="ECO:0000256" key="1">
    <source>
        <dbReference type="SAM" id="MobiDB-lite"/>
    </source>
</evidence>
<comment type="caution">
    <text evidence="2">The sequence shown here is derived from an EMBL/GenBank/DDBJ whole genome shotgun (WGS) entry which is preliminary data.</text>
</comment>
<dbReference type="EMBL" id="LLYA01000018">
    <property type="protein sequence ID" value="KRR29624.1"/>
    <property type="molecule type" value="Genomic_DNA"/>
</dbReference>
<protein>
    <submittedName>
        <fullName evidence="2">Uncharacterized protein</fullName>
    </submittedName>
</protein>
<evidence type="ECO:0000313" key="3">
    <source>
        <dbReference type="Proteomes" id="UP000052023"/>
    </source>
</evidence>
<evidence type="ECO:0000313" key="2">
    <source>
        <dbReference type="EMBL" id="KRR29624.1"/>
    </source>
</evidence>
<accession>A0A0R3NB59</accession>
<keyword evidence="3" id="KW-1185">Reference proteome</keyword>
<proteinExistence type="predicted"/>
<feature type="region of interest" description="Disordered" evidence="1">
    <location>
        <begin position="34"/>
        <end position="70"/>
    </location>
</feature>
<dbReference type="AlphaFoldDB" id="A0A0R3NB59"/>
<gene>
    <name evidence="2" type="ORF">CQ13_38385</name>
</gene>
<sequence>MDQVFFKQQALCARDLAEKADPFTRKRLLDLADKYDAKTGGPSKASPIIERPLPLPNTSVARSDGRSGEA</sequence>
<dbReference type="OrthoDB" id="8247076at2"/>
<organism evidence="2 3">
    <name type="scientific">Bradyrhizobium retamae</name>
    <dbReference type="NCBI Taxonomy" id="1300035"/>
    <lineage>
        <taxon>Bacteria</taxon>
        <taxon>Pseudomonadati</taxon>
        <taxon>Pseudomonadota</taxon>
        <taxon>Alphaproteobacteria</taxon>
        <taxon>Hyphomicrobiales</taxon>
        <taxon>Nitrobacteraceae</taxon>
        <taxon>Bradyrhizobium</taxon>
    </lineage>
</organism>
<name>A0A0R3NB59_9BRAD</name>
<dbReference type="RefSeq" id="WP_057841903.1">
    <property type="nucleotide sequence ID" value="NZ_LLYA01000018.1"/>
</dbReference>